<evidence type="ECO:0008006" key="5">
    <source>
        <dbReference type="Google" id="ProtNLM"/>
    </source>
</evidence>
<keyword evidence="2" id="KW-0812">Transmembrane</keyword>
<reference evidence="3 4" key="1">
    <citation type="submission" date="2021-08" db="EMBL/GenBank/DDBJ databases">
        <title>Comparative Genomics Analysis of the Genus Qipengyuania Reveals Extensive Genetic Diversity and Metabolic Versatility, Including the Description of Fifteen Novel Species.</title>
        <authorList>
            <person name="Liu Y."/>
        </authorList>
    </citation>
    <scope>NUCLEOTIDE SEQUENCE [LARGE SCALE GENOMIC DNA]</scope>
    <source>
        <strain evidence="3 4">6D47A</strain>
    </source>
</reference>
<gene>
    <name evidence="3" type="ORF">K3174_09830</name>
</gene>
<feature type="compositionally biased region" description="Low complexity" evidence="1">
    <location>
        <begin position="159"/>
        <end position="171"/>
    </location>
</feature>
<protein>
    <recommendedName>
        <fullName evidence="5">Energy transducer TonB</fullName>
    </recommendedName>
</protein>
<feature type="compositionally biased region" description="Pro residues" evidence="1">
    <location>
        <begin position="127"/>
        <end position="136"/>
    </location>
</feature>
<name>A0ABS7JA35_9SPHN</name>
<dbReference type="Proteomes" id="UP000755104">
    <property type="component" value="Unassembled WGS sequence"/>
</dbReference>
<keyword evidence="2" id="KW-1133">Transmembrane helix</keyword>
<keyword evidence="4" id="KW-1185">Reference proteome</keyword>
<evidence type="ECO:0000313" key="4">
    <source>
        <dbReference type="Proteomes" id="UP000755104"/>
    </source>
</evidence>
<feature type="region of interest" description="Disordered" evidence="1">
    <location>
        <begin position="1"/>
        <end position="27"/>
    </location>
</feature>
<feature type="compositionally biased region" description="Low complexity" evidence="1">
    <location>
        <begin position="96"/>
        <end position="110"/>
    </location>
</feature>
<evidence type="ECO:0000313" key="3">
    <source>
        <dbReference type="EMBL" id="MBX7482835.1"/>
    </source>
</evidence>
<dbReference type="EMBL" id="JAIGNO010000005">
    <property type="protein sequence ID" value="MBX7482835.1"/>
    <property type="molecule type" value="Genomic_DNA"/>
</dbReference>
<feature type="region of interest" description="Disordered" evidence="1">
    <location>
        <begin position="82"/>
        <end position="183"/>
    </location>
</feature>
<feature type="transmembrane region" description="Helical" evidence="2">
    <location>
        <begin position="45"/>
        <end position="65"/>
    </location>
</feature>
<accession>A0ABS7JA35</accession>
<feature type="compositionally biased region" description="Polar residues" evidence="1">
    <location>
        <begin position="16"/>
        <end position="27"/>
    </location>
</feature>
<sequence>MPACVGNRRDAEASEHSSSVKSPSTPIDSLRRRYEELSPELRQRLPALALALALEVLLILILLSLGSVKREVAEMSETLVAFTASTPEEEDETEEAPAPSAAEAPEISPEQPAPEQPAQVDRENPKPLSPPAPAPRPILRNDFSLESVPKQGPSAPAQAKPAYGPAYTPAPGDTPQIAGSGPNGEPLYAARWYRRPYDSELAGYLSTAQGPGWGLVNCRTAADFRVEDCVIVGEWPQGSGIAAAVQSAAWQFKVRPPQKGGRPLVGAWVRIRIDYGIERGPGGQ</sequence>
<organism evidence="3 4">
    <name type="scientific">Qipengyuania qiaonensis</name>
    <dbReference type="NCBI Taxonomy" id="2867240"/>
    <lineage>
        <taxon>Bacteria</taxon>
        <taxon>Pseudomonadati</taxon>
        <taxon>Pseudomonadota</taxon>
        <taxon>Alphaproteobacteria</taxon>
        <taxon>Sphingomonadales</taxon>
        <taxon>Erythrobacteraceae</taxon>
        <taxon>Qipengyuania</taxon>
    </lineage>
</organism>
<comment type="caution">
    <text evidence="3">The sequence shown here is derived from an EMBL/GenBank/DDBJ whole genome shotgun (WGS) entry which is preliminary data.</text>
</comment>
<evidence type="ECO:0000256" key="1">
    <source>
        <dbReference type="SAM" id="MobiDB-lite"/>
    </source>
</evidence>
<evidence type="ECO:0000256" key="2">
    <source>
        <dbReference type="SAM" id="Phobius"/>
    </source>
</evidence>
<keyword evidence="2" id="KW-0472">Membrane</keyword>
<proteinExistence type="predicted"/>